<name>A0A0K1ENM8_CHOCO</name>
<evidence type="ECO:0000313" key="9">
    <source>
        <dbReference type="EMBL" id="AKT42247.1"/>
    </source>
</evidence>
<evidence type="ECO:0000256" key="2">
    <source>
        <dbReference type="ARBA" id="ARBA00022603"/>
    </source>
</evidence>
<gene>
    <name evidence="9" type="primary">ogt</name>
    <name evidence="9" type="ORF">CMC5_064700</name>
</gene>
<keyword evidence="10" id="KW-1185">Reference proteome</keyword>
<evidence type="ECO:0000313" key="10">
    <source>
        <dbReference type="Proteomes" id="UP000067626"/>
    </source>
</evidence>
<evidence type="ECO:0000256" key="6">
    <source>
        <dbReference type="ARBA" id="ARBA00049348"/>
    </source>
</evidence>
<organism evidence="9 10">
    <name type="scientific">Chondromyces crocatus</name>
    <dbReference type="NCBI Taxonomy" id="52"/>
    <lineage>
        <taxon>Bacteria</taxon>
        <taxon>Pseudomonadati</taxon>
        <taxon>Myxococcota</taxon>
        <taxon>Polyangia</taxon>
        <taxon>Polyangiales</taxon>
        <taxon>Polyangiaceae</taxon>
        <taxon>Chondromyces</taxon>
    </lineage>
</organism>
<evidence type="ECO:0000259" key="8">
    <source>
        <dbReference type="Pfam" id="PF01035"/>
    </source>
</evidence>
<keyword evidence="2 9" id="KW-0489">Methyltransferase</keyword>
<dbReference type="PANTHER" id="PTHR10815:SF5">
    <property type="entry name" value="METHYLATED-DNA--PROTEIN-CYSTEINE METHYLTRANSFERASE"/>
    <property type="match status" value="1"/>
</dbReference>
<dbReference type="Pfam" id="PF01035">
    <property type="entry name" value="DNA_binding_1"/>
    <property type="match status" value="1"/>
</dbReference>
<proteinExistence type="predicted"/>
<dbReference type="STRING" id="52.CMC5_064700"/>
<keyword evidence="5" id="KW-0234">DNA repair</keyword>
<feature type="region of interest" description="Disordered" evidence="7">
    <location>
        <begin position="39"/>
        <end position="60"/>
    </location>
</feature>
<dbReference type="GO" id="GO:0003908">
    <property type="term" value="F:methylated-DNA-[protein]-cysteine S-methyltransferase activity"/>
    <property type="evidence" value="ECO:0007669"/>
    <property type="project" value="UniProtKB-EC"/>
</dbReference>
<keyword evidence="3 9" id="KW-0808">Transferase</keyword>
<dbReference type="EMBL" id="CP012159">
    <property type="protein sequence ID" value="AKT42247.1"/>
    <property type="molecule type" value="Genomic_DNA"/>
</dbReference>
<feature type="domain" description="Methylated-DNA-[protein]-cysteine S-methyltransferase DNA binding" evidence="8">
    <location>
        <begin position="97"/>
        <end position="179"/>
    </location>
</feature>
<dbReference type="Proteomes" id="UP000067626">
    <property type="component" value="Chromosome"/>
</dbReference>
<dbReference type="OrthoDB" id="9802228at2"/>
<comment type="catalytic activity">
    <reaction evidence="1">
        <text>a 4-O-methyl-thymidine in DNA + L-cysteinyl-[protein] = a thymidine in DNA + S-methyl-L-cysteinyl-[protein]</text>
        <dbReference type="Rhea" id="RHEA:53428"/>
        <dbReference type="Rhea" id="RHEA-COMP:10131"/>
        <dbReference type="Rhea" id="RHEA-COMP:10132"/>
        <dbReference type="Rhea" id="RHEA-COMP:13555"/>
        <dbReference type="Rhea" id="RHEA-COMP:13556"/>
        <dbReference type="ChEBI" id="CHEBI:29950"/>
        <dbReference type="ChEBI" id="CHEBI:82612"/>
        <dbReference type="ChEBI" id="CHEBI:137386"/>
        <dbReference type="ChEBI" id="CHEBI:137387"/>
        <dbReference type="EC" id="2.1.1.63"/>
    </reaction>
</comment>
<comment type="catalytic activity">
    <reaction evidence="6">
        <text>a 6-O-methyl-2'-deoxyguanosine in DNA + L-cysteinyl-[protein] = S-methyl-L-cysteinyl-[protein] + a 2'-deoxyguanosine in DNA</text>
        <dbReference type="Rhea" id="RHEA:24000"/>
        <dbReference type="Rhea" id="RHEA-COMP:10131"/>
        <dbReference type="Rhea" id="RHEA-COMP:10132"/>
        <dbReference type="Rhea" id="RHEA-COMP:11367"/>
        <dbReference type="Rhea" id="RHEA-COMP:11368"/>
        <dbReference type="ChEBI" id="CHEBI:29950"/>
        <dbReference type="ChEBI" id="CHEBI:82612"/>
        <dbReference type="ChEBI" id="CHEBI:85445"/>
        <dbReference type="ChEBI" id="CHEBI:85448"/>
        <dbReference type="EC" id="2.1.1.63"/>
    </reaction>
</comment>
<dbReference type="GO" id="GO:0006281">
    <property type="term" value="P:DNA repair"/>
    <property type="evidence" value="ECO:0007669"/>
    <property type="project" value="UniProtKB-KW"/>
</dbReference>
<dbReference type="PROSITE" id="PS00374">
    <property type="entry name" value="MGMT"/>
    <property type="match status" value="1"/>
</dbReference>
<dbReference type="InterPro" id="IPR014048">
    <property type="entry name" value="MethylDNA_cys_MeTrfase_DNA-bd"/>
</dbReference>
<evidence type="ECO:0000256" key="5">
    <source>
        <dbReference type="ARBA" id="ARBA00023204"/>
    </source>
</evidence>
<dbReference type="SUPFAM" id="SSF46767">
    <property type="entry name" value="Methylated DNA-protein cysteine methyltransferase, C-terminal domain"/>
    <property type="match status" value="1"/>
</dbReference>
<accession>A0A0K1ENM8</accession>
<sequence>MGARGRKEWVVSTALGPLRLRWSEQGLTGIRLLEEDEQTAGAMAATGATSTTSRPRDAHDEEVPDFVREAAARLAQHVAGEPQDLTGIPLDMRGLPDFHVQIYEAARRVGPGQTTTYGELAKQVGAPGSARAVGQAMAKNPFIVVMPCHRVLAAGQQPGGFSAPGGLVTKERLLRLEGAHMGPQQLTLLR</sequence>
<evidence type="ECO:0000256" key="3">
    <source>
        <dbReference type="ARBA" id="ARBA00022679"/>
    </source>
</evidence>
<dbReference type="InterPro" id="IPR036388">
    <property type="entry name" value="WH-like_DNA-bd_sf"/>
</dbReference>
<keyword evidence="4" id="KW-0227">DNA damage</keyword>
<dbReference type="InterPro" id="IPR001497">
    <property type="entry name" value="MethylDNA_cys_MeTrfase_AS"/>
</dbReference>
<dbReference type="SUPFAM" id="SSF53155">
    <property type="entry name" value="Methylated DNA-protein cysteine methyltransferase domain"/>
    <property type="match status" value="1"/>
</dbReference>
<feature type="compositionally biased region" description="Low complexity" evidence="7">
    <location>
        <begin position="39"/>
        <end position="53"/>
    </location>
</feature>
<dbReference type="NCBIfam" id="TIGR00589">
    <property type="entry name" value="ogt"/>
    <property type="match status" value="1"/>
</dbReference>
<dbReference type="AlphaFoldDB" id="A0A0K1ENM8"/>
<dbReference type="CDD" id="cd06445">
    <property type="entry name" value="ATase"/>
    <property type="match status" value="1"/>
</dbReference>
<dbReference type="InterPro" id="IPR036631">
    <property type="entry name" value="MGMT_N_sf"/>
</dbReference>
<dbReference type="GO" id="GO:0032259">
    <property type="term" value="P:methylation"/>
    <property type="evidence" value="ECO:0007669"/>
    <property type="project" value="UniProtKB-KW"/>
</dbReference>
<dbReference type="RefSeq" id="WP_050433909.1">
    <property type="nucleotide sequence ID" value="NZ_CP012159.1"/>
</dbReference>
<reference evidence="9 10" key="1">
    <citation type="submission" date="2015-07" db="EMBL/GenBank/DDBJ databases">
        <title>Genome analysis of myxobacterium Chondromyces crocatus Cm c5 reveals a high potential for natural compound synthesis and the genetic basis for the loss of fruiting body formation.</title>
        <authorList>
            <person name="Zaburannyi N."/>
            <person name="Bunk B."/>
            <person name="Maier J."/>
            <person name="Overmann J."/>
            <person name="Mueller R."/>
        </authorList>
    </citation>
    <scope>NUCLEOTIDE SEQUENCE [LARGE SCALE GENOMIC DNA]</scope>
    <source>
        <strain evidence="9 10">Cm c5</strain>
    </source>
</reference>
<dbReference type="PANTHER" id="PTHR10815">
    <property type="entry name" value="METHYLATED-DNA--PROTEIN-CYSTEINE METHYLTRANSFERASE"/>
    <property type="match status" value="1"/>
</dbReference>
<dbReference type="InterPro" id="IPR036217">
    <property type="entry name" value="MethylDNA_cys_MeTrfase_DNAb"/>
</dbReference>
<dbReference type="KEGG" id="ccro:CMC5_064700"/>
<dbReference type="Gene3D" id="1.10.10.10">
    <property type="entry name" value="Winged helix-like DNA-binding domain superfamily/Winged helix DNA-binding domain"/>
    <property type="match status" value="1"/>
</dbReference>
<evidence type="ECO:0000256" key="4">
    <source>
        <dbReference type="ARBA" id="ARBA00022763"/>
    </source>
</evidence>
<dbReference type="PATRIC" id="fig|52.7.peg.7117"/>
<protein>
    <submittedName>
        <fullName evidence="9">Methylated-DNA--protein-cysteine methyltransferase</fullName>
    </submittedName>
</protein>
<evidence type="ECO:0000256" key="7">
    <source>
        <dbReference type="SAM" id="MobiDB-lite"/>
    </source>
</evidence>
<evidence type="ECO:0000256" key="1">
    <source>
        <dbReference type="ARBA" id="ARBA00001286"/>
    </source>
</evidence>